<comment type="caution">
    <text evidence="1">The sequence shown here is derived from an EMBL/GenBank/DDBJ whole genome shotgun (WGS) entry which is preliminary data.</text>
</comment>
<evidence type="ECO:0000313" key="1">
    <source>
        <dbReference type="EMBL" id="KOO41951.1"/>
    </source>
</evidence>
<gene>
    <name evidence="1" type="ORF">AMD01_18910</name>
</gene>
<reference evidence="2" key="1">
    <citation type="submission" date="2015-08" db="EMBL/GenBank/DDBJ databases">
        <title>Fjat-14210 dsm16467.</title>
        <authorList>
            <person name="Liu B."/>
            <person name="Wang J."/>
            <person name="Zhu Y."/>
            <person name="Liu G."/>
            <person name="Chen Q."/>
            <person name="Chen Z."/>
            <person name="Lan J."/>
            <person name="Che J."/>
            <person name="Ge C."/>
            <person name="Shi H."/>
            <person name="Pan Z."/>
            <person name="Liu X."/>
        </authorList>
    </citation>
    <scope>NUCLEOTIDE SEQUENCE [LARGE SCALE GENOMIC DNA]</scope>
    <source>
        <strain evidence="2">DSM 16467</strain>
    </source>
</reference>
<protein>
    <submittedName>
        <fullName evidence="1">Uncharacterized protein</fullName>
    </submittedName>
</protein>
<dbReference type="OrthoDB" id="2937672at2"/>
<organism evidence="1 2">
    <name type="scientific">Priestia koreensis</name>
    <dbReference type="NCBI Taxonomy" id="284581"/>
    <lineage>
        <taxon>Bacteria</taxon>
        <taxon>Bacillati</taxon>
        <taxon>Bacillota</taxon>
        <taxon>Bacilli</taxon>
        <taxon>Bacillales</taxon>
        <taxon>Bacillaceae</taxon>
        <taxon>Priestia</taxon>
    </lineage>
</organism>
<dbReference type="AlphaFoldDB" id="A0A0M0KT18"/>
<evidence type="ECO:0000313" key="2">
    <source>
        <dbReference type="Proteomes" id="UP000037558"/>
    </source>
</evidence>
<accession>A0A0M0KT18</accession>
<dbReference type="Proteomes" id="UP000037558">
    <property type="component" value="Unassembled WGS sequence"/>
</dbReference>
<proteinExistence type="predicted"/>
<keyword evidence="2" id="KW-1185">Reference proteome</keyword>
<dbReference type="PATRIC" id="fig|284581.3.peg.58"/>
<dbReference type="STRING" id="284581.AMD01_18910"/>
<dbReference type="EMBL" id="LILC01000027">
    <property type="protein sequence ID" value="KOO41951.1"/>
    <property type="molecule type" value="Genomic_DNA"/>
</dbReference>
<name>A0A0M0KT18_9BACI</name>
<sequence length="127" mass="14937">MGVLIAILFAVAIILLLLSFRRTRQSHSQMEQNLEQMTLSFGREVNDLQDRIREVELDSAITAHQSKAWDLESEERIVLREMLDMNQRGYSYESISRKIKTFSPEQVEDLLSPYDKKKKEERSFLTQ</sequence>